<dbReference type="Gene3D" id="2.40.160.210">
    <property type="entry name" value="Acyl-CoA thioesterase, double hotdog domain"/>
    <property type="match status" value="1"/>
</dbReference>
<dbReference type="InterPro" id="IPR049449">
    <property type="entry name" value="TesB_ACOT8-like_N"/>
</dbReference>
<evidence type="ECO:0000313" key="6">
    <source>
        <dbReference type="Proteomes" id="UP001241935"/>
    </source>
</evidence>
<geneLocation type="plasmid" evidence="5">
    <name>unnamed1</name>
</geneLocation>
<organism evidence="5 6">
    <name type="scientific">Acinetobacter terrestris</name>
    <dbReference type="NCBI Taxonomy" id="2529843"/>
    <lineage>
        <taxon>Bacteria</taxon>
        <taxon>Pseudomonadati</taxon>
        <taxon>Pseudomonadota</taxon>
        <taxon>Gammaproteobacteria</taxon>
        <taxon>Moraxellales</taxon>
        <taxon>Moraxellaceae</taxon>
        <taxon>Acinetobacter</taxon>
        <taxon>Acinetobacter Taxon 24</taxon>
    </lineage>
</organism>
<dbReference type="InterPro" id="IPR029069">
    <property type="entry name" value="HotDog_dom_sf"/>
</dbReference>
<dbReference type="GO" id="GO:0006637">
    <property type="term" value="P:acyl-CoA metabolic process"/>
    <property type="evidence" value="ECO:0007669"/>
    <property type="project" value="InterPro"/>
</dbReference>
<dbReference type="GO" id="GO:0047617">
    <property type="term" value="F:fatty acyl-CoA hydrolase activity"/>
    <property type="evidence" value="ECO:0007669"/>
    <property type="project" value="InterPro"/>
</dbReference>
<comment type="similarity">
    <text evidence="1">Belongs to the C/M/P thioester hydrolase family.</text>
</comment>
<feature type="domain" description="Acyl-CoA thioesterase-like N-terminal HotDog" evidence="3">
    <location>
        <begin position="22"/>
        <end position="104"/>
    </location>
</feature>
<dbReference type="GO" id="GO:0005829">
    <property type="term" value="C:cytosol"/>
    <property type="evidence" value="ECO:0007669"/>
    <property type="project" value="TreeGrafter"/>
</dbReference>
<sequence>MDKPTLAEMFHSLTTEQPFTPPEHWRQGRTAYGGFSSAMALQIALNHLSQQHPPLKAAQIAFIGPVTEQVSFQVDTLRQGKSATQVAVDARVDNAIVLRAGFTFASPRESTIHHHYVECPQVEPPEHYSSIPKKLPVPNFFKNFDIRLVSQSMFFSGGETPELLAWVRLEGLSKISAEVALLLIGDCLPPASTVCFKSLAPISSMNWTVDFTQPAEHSEWYLVRSFSLVAAGGYSYQSMQVWNKQGELVLSGTQTVAIFA</sequence>
<dbReference type="RefSeq" id="WP_284067891.1">
    <property type="nucleotide sequence ID" value="NZ_JASKNE010000005.1"/>
</dbReference>
<evidence type="ECO:0000313" key="5">
    <source>
        <dbReference type="EMBL" id="MDK1685086.1"/>
    </source>
</evidence>
<dbReference type="InterPro" id="IPR042171">
    <property type="entry name" value="Acyl-CoA_hotdog"/>
</dbReference>
<evidence type="ECO:0000259" key="3">
    <source>
        <dbReference type="Pfam" id="PF13622"/>
    </source>
</evidence>
<dbReference type="Pfam" id="PF20789">
    <property type="entry name" value="4HBT_3C"/>
    <property type="match status" value="1"/>
</dbReference>
<dbReference type="GO" id="GO:0009062">
    <property type="term" value="P:fatty acid catabolic process"/>
    <property type="evidence" value="ECO:0007669"/>
    <property type="project" value="TreeGrafter"/>
</dbReference>
<dbReference type="EMBL" id="JASKNE010000005">
    <property type="protein sequence ID" value="MDK1685086.1"/>
    <property type="molecule type" value="Genomic_DNA"/>
</dbReference>
<feature type="domain" description="Acyl-CoA thioesterase-like C-terminal" evidence="4">
    <location>
        <begin position="130"/>
        <end position="257"/>
    </location>
</feature>
<dbReference type="AlphaFoldDB" id="A0AAW6UX24"/>
<protein>
    <submittedName>
        <fullName evidence="5">Thioesterase family protein</fullName>
    </submittedName>
</protein>
<dbReference type="PANTHER" id="PTHR11066:SF34">
    <property type="entry name" value="ACYL-COENZYME A THIOESTERASE 8"/>
    <property type="match status" value="1"/>
</dbReference>
<gene>
    <name evidence="5" type="ORF">QOR41_14955</name>
</gene>
<dbReference type="InterPro" id="IPR003703">
    <property type="entry name" value="Acyl_CoA_thio"/>
</dbReference>
<proteinExistence type="inferred from homology"/>
<dbReference type="PANTHER" id="PTHR11066">
    <property type="entry name" value="ACYL-COA THIOESTERASE"/>
    <property type="match status" value="1"/>
</dbReference>
<accession>A0AAW6UX24</accession>
<keyword evidence="2" id="KW-0378">Hydrolase</keyword>
<evidence type="ECO:0000256" key="1">
    <source>
        <dbReference type="ARBA" id="ARBA00006538"/>
    </source>
</evidence>
<name>A0AAW6UX24_9GAMM</name>
<keyword evidence="5" id="KW-0614">Plasmid</keyword>
<dbReference type="SUPFAM" id="SSF54637">
    <property type="entry name" value="Thioesterase/thiol ester dehydrase-isomerase"/>
    <property type="match status" value="2"/>
</dbReference>
<evidence type="ECO:0000259" key="4">
    <source>
        <dbReference type="Pfam" id="PF20789"/>
    </source>
</evidence>
<dbReference type="InterPro" id="IPR049450">
    <property type="entry name" value="ACOT8-like_C"/>
</dbReference>
<comment type="caution">
    <text evidence="5">The sequence shown here is derived from an EMBL/GenBank/DDBJ whole genome shotgun (WGS) entry which is preliminary data.</text>
</comment>
<reference evidence="5" key="1">
    <citation type="submission" date="2023-04" db="EMBL/GenBank/DDBJ databases">
        <title>The environmental microbiomes in feedlot watering bowls are a reservoir of florfenicol resistance for bovine respiratory disease pathogens.</title>
        <authorList>
            <person name="Kos D.W."/>
            <person name="Ruzzini A.C."/>
            <person name="Schreiner B."/>
            <person name="Jelinski M.D."/>
        </authorList>
    </citation>
    <scope>NUCLEOTIDE SEQUENCE</scope>
    <source>
        <strain evidence="5">WB3</strain>
        <plasmid evidence="5">unnamed1</plasmid>
    </source>
</reference>
<dbReference type="Proteomes" id="UP001241935">
    <property type="component" value="Unassembled WGS sequence"/>
</dbReference>
<evidence type="ECO:0000256" key="2">
    <source>
        <dbReference type="ARBA" id="ARBA00022801"/>
    </source>
</evidence>
<dbReference type="Pfam" id="PF13622">
    <property type="entry name" value="4HBT_3"/>
    <property type="match status" value="1"/>
</dbReference>